<proteinExistence type="predicted"/>
<accession>A0AA48KM37</accession>
<name>A0AA48KM37_9FLAO</name>
<dbReference type="AlphaFoldDB" id="A0AA48KM37"/>
<keyword evidence="2" id="KW-1185">Reference proteome</keyword>
<protein>
    <submittedName>
        <fullName evidence="1">Uncharacterized protein</fullName>
    </submittedName>
</protein>
<dbReference type="EMBL" id="AP027268">
    <property type="protein sequence ID" value="BDW93797.1"/>
    <property type="molecule type" value="Genomic_DNA"/>
</dbReference>
<organism evidence="1 2">
    <name type="scientific">Flagellimonas marinaquae</name>
    <dbReference type="NCBI Taxonomy" id="254955"/>
    <lineage>
        <taxon>Bacteria</taxon>
        <taxon>Pseudomonadati</taxon>
        <taxon>Bacteroidota</taxon>
        <taxon>Flavobacteriia</taxon>
        <taxon>Flavobacteriales</taxon>
        <taxon>Flavobacteriaceae</taxon>
        <taxon>Flagellimonas</taxon>
    </lineage>
</organism>
<reference evidence="1 2" key="1">
    <citation type="submission" date="2023-01" db="EMBL/GenBank/DDBJ databases">
        <title>Complete genome sequence of Muricauda aquimarina strain IFOP_LL357.</title>
        <authorList>
            <person name="Gajardo G."/>
            <person name="Ueki S."/>
            <person name="Maruyama F."/>
        </authorList>
    </citation>
    <scope>NUCLEOTIDE SEQUENCE [LARGE SCALE GENOMIC DNA]</scope>
    <source>
        <strain evidence="1 2">IFOP_LL357</strain>
    </source>
</reference>
<evidence type="ECO:0000313" key="2">
    <source>
        <dbReference type="Proteomes" id="UP001330184"/>
    </source>
</evidence>
<evidence type="ECO:0000313" key="1">
    <source>
        <dbReference type="EMBL" id="BDW93797.1"/>
    </source>
</evidence>
<dbReference type="Proteomes" id="UP001330184">
    <property type="component" value="Chromosome"/>
</dbReference>
<sequence>MLSFLVNSRSWAKVKAEKLMAMTIIAGLEMFILIDLRLSAPKLVQGDKKANFALLSALIFDE</sequence>
<gene>
    <name evidence="1" type="ORF">MACH07_26290</name>
</gene>